<feature type="region of interest" description="Disordered" evidence="1">
    <location>
        <begin position="119"/>
        <end position="138"/>
    </location>
</feature>
<proteinExistence type="predicted"/>
<dbReference type="Proteomes" id="UP001589608">
    <property type="component" value="Unassembled WGS sequence"/>
</dbReference>
<dbReference type="EMBL" id="JBHMCA010000026">
    <property type="protein sequence ID" value="MFB9444547.1"/>
    <property type="molecule type" value="Genomic_DNA"/>
</dbReference>
<evidence type="ECO:0000313" key="2">
    <source>
        <dbReference type="EMBL" id="MFB9444547.1"/>
    </source>
</evidence>
<comment type="caution">
    <text evidence="2">The sequence shown here is derived from an EMBL/GenBank/DDBJ whole genome shotgun (WGS) entry which is preliminary data.</text>
</comment>
<accession>A0ABV5M6T2</accession>
<reference evidence="2 3" key="1">
    <citation type="submission" date="2024-09" db="EMBL/GenBank/DDBJ databases">
        <authorList>
            <person name="Sun Q."/>
            <person name="Mori K."/>
        </authorList>
    </citation>
    <scope>NUCLEOTIDE SEQUENCE [LARGE SCALE GENOMIC DNA]</scope>
    <source>
        <strain evidence="2 3">JCM 3307</strain>
    </source>
</reference>
<dbReference type="RefSeq" id="WP_246656084.1">
    <property type="nucleotide sequence ID" value="NZ_CP061913.1"/>
</dbReference>
<keyword evidence="3" id="KW-1185">Reference proteome</keyword>
<organism evidence="2 3">
    <name type="scientific">Dactylosporangium vinaceum</name>
    <dbReference type="NCBI Taxonomy" id="53362"/>
    <lineage>
        <taxon>Bacteria</taxon>
        <taxon>Bacillati</taxon>
        <taxon>Actinomycetota</taxon>
        <taxon>Actinomycetes</taxon>
        <taxon>Micromonosporales</taxon>
        <taxon>Micromonosporaceae</taxon>
        <taxon>Dactylosporangium</taxon>
    </lineage>
</organism>
<sequence length="371" mass="40794">MQTQSTKQGELLDLKTGDLVEVRSEEEILATLDEQGELDALPFMPEMLQYCGKRFRVYKSAHKTCDTMQRSGMRKMEHAVHLVGLRCDGGGHGGCQAGCLLFWKTAWLSKVDPADAGQATQATTGTMQSARGGSADDPAPVVAAPAASRLLPLVVRNAQGPAFEDGTERFRCQATELLRAAPEVLPLLEFGQFSKDVRTGNFGVGWTARAIGVGVYNRIQRASNKTLPRWARIRGGKDWGYLRGRAQGKTPTGRTGIEVGDLVRVKSRKEIEPTLNENLLNRGMGFDAEMARFCGKTARVLRKVDQIIDEYTGKMIYMKSPCLVLENVVCEGAFNANCPRAITPYWREIWLEKLEDGAEGRPQTPAQSAAN</sequence>
<gene>
    <name evidence="2" type="ORF">ACFFTR_15830</name>
</gene>
<name>A0ABV5M6T2_9ACTN</name>
<protein>
    <recommendedName>
        <fullName evidence="4">HNH endonuclease</fullName>
    </recommendedName>
</protein>
<evidence type="ECO:0008006" key="4">
    <source>
        <dbReference type="Google" id="ProtNLM"/>
    </source>
</evidence>
<evidence type="ECO:0000256" key="1">
    <source>
        <dbReference type="SAM" id="MobiDB-lite"/>
    </source>
</evidence>
<evidence type="ECO:0000313" key="3">
    <source>
        <dbReference type="Proteomes" id="UP001589608"/>
    </source>
</evidence>